<evidence type="ECO:0000313" key="2">
    <source>
        <dbReference type="EMBL" id="MBC1935167.1"/>
    </source>
</evidence>
<gene>
    <name evidence="2" type="ORF">HCA69_02230</name>
</gene>
<dbReference type="AlphaFoldDB" id="A0A7X1CNR4"/>
<feature type="transmembrane region" description="Helical" evidence="1">
    <location>
        <begin position="63"/>
        <end position="82"/>
    </location>
</feature>
<feature type="transmembrane region" description="Helical" evidence="1">
    <location>
        <begin position="20"/>
        <end position="43"/>
    </location>
</feature>
<keyword evidence="1" id="KW-0812">Transmembrane</keyword>
<evidence type="ECO:0000313" key="3">
    <source>
        <dbReference type="Proteomes" id="UP000535908"/>
    </source>
</evidence>
<organism evidence="2 3">
    <name type="scientific">Listeria grandensis</name>
    <dbReference type="NCBI Taxonomy" id="1494963"/>
    <lineage>
        <taxon>Bacteria</taxon>
        <taxon>Bacillati</taxon>
        <taxon>Bacillota</taxon>
        <taxon>Bacilli</taxon>
        <taxon>Bacillales</taxon>
        <taxon>Listeriaceae</taxon>
        <taxon>Listeria</taxon>
    </lineage>
</organism>
<keyword evidence="1" id="KW-0472">Membrane</keyword>
<reference evidence="2 3" key="1">
    <citation type="submission" date="2020-03" db="EMBL/GenBank/DDBJ databases">
        <title>Soil Listeria distribution.</title>
        <authorList>
            <person name="Liao J."/>
            <person name="Wiedmann M."/>
        </authorList>
    </citation>
    <scope>NUCLEOTIDE SEQUENCE [LARGE SCALE GENOMIC DNA]</scope>
    <source>
        <strain evidence="2 3">FSL L7-0741</strain>
    </source>
</reference>
<keyword evidence="1" id="KW-1133">Transmembrane helix</keyword>
<dbReference type="Proteomes" id="UP000535908">
    <property type="component" value="Unassembled WGS sequence"/>
</dbReference>
<comment type="caution">
    <text evidence="2">The sequence shown here is derived from an EMBL/GenBank/DDBJ whole genome shotgun (WGS) entry which is preliminary data.</text>
</comment>
<accession>A0A7X1CNR4</accession>
<dbReference type="RefSeq" id="WP_185525350.1">
    <property type="nucleotide sequence ID" value="NZ_JAARWN010000001.1"/>
</dbReference>
<feature type="transmembrane region" description="Helical" evidence="1">
    <location>
        <begin position="89"/>
        <end position="109"/>
    </location>
</feature>
<proteinExistence type="predicted"/>
<sequence>MKTIFYRLSKQLRELNYKDILSILFLLYASLFNIITGFFLIVSGDAIAERSDTYRLMQNLMNMDTWGLFFIVSGVLLFIADFQETKAKFINMVIGGTIGAVVLFLYASASFEVSLSYMLPARYAMAGCFNLFIALLGGLELWKIKVR</sequence>
<feature type="transmembrane region" description="Helical" evidence="1">
    <location>
        <begin position="121"/>
        <end position="142"/>
    </location>
</feature>
<dbReference type="EMBL" id="JAARWN010000001">
    <property type="protein sequence ID" value="MBC1935167.1"/>
    <property type="molecule type" value="Genomic_DNA"/>
</dbReference>
<evidence type="ECO:0000256" key="1">
    <source>
        <dbReference type="SAM" id="Phobius"/>
    </source>
</evidence>
<name>A0A7X1CNR4_9LIST</name>
<protein>
    <submittedName>
        <fullName evidence="2">Uncharacterized protein</fullName>
    </submittedName>
</protein>